<dbReference type="InterPro" id="IPR034642">
    <property type="entry name" value="Proteasome_subunit_alpha6"/>
</dbReference>
<reference evidence="31" key="1">
    <citation type="submission" date="2020-03" db="EMBL/GenBank/DDBJ databases">
        <authorList>
            <person name="Weist P."/>
        </authorList>
    </citation>
    <scope>NUCLEOTIDE SEQUENCE</scope>
</reference>
<evidence type="ECO:0000256" key="19">
    <source>
        <dbReference type="ARBA" id="ARBA00022946"/>
    </source>
</evidence>
<dbReference type="GO" id="GO:0097745">
    <property type="term" value="P:mitochondrial tRNA 5'-end processing"/>
    <property type="evidence" value="ECO:0007669"/>
    <property type="project" value="TreeGrafter"/>
</dbReference>
<dbReference type="InterPro" id="IPR029055">
    <property type="entry name" value="Ntn_hydrolases_N"/>
</dbReference>
<keyword evidence="16" id="KW-0862">Zinc</keyword>
<dbReference type="GO" id="GO:0004526">
    <property type="term" value="F:ribonuclease P activity"/>
    <property type="evidence" value="ECO:0007669"/>
    <property type="project" value="UniProtKB-EC"/>
</dbReference>
<evidence type="ECO:0000256" key="10">
    <source>
        <dbReference type="ARBA" id="ARBA00022490"/>
    </source>
</evidence>
<dbReference type="GO" id="GO:0019773">
    <property type="term" value="C:proteasome core complex, alpha-subunit complex"/>
    <property type="evidence" value="ECO:0007669"/>
    <property type="project" value="UniProtKB-UniRule"/>
</dbReference>
<evidence type="ECO:0000256" key="2">
    <source>
        <dbReference type="ARBA" id="ARBA00001946"/>
    </source>
</evidence>
<dbReference type="InterPro" id="IPR002885">
    <property type="entry name" value="PPR_rpt"/>
</dbReference>
<keyword evidence="14" id="KW-0479">Metal-binding</keyword>
<dbReference type="GO" id="GO:0005634">
    <property type="term" value="C:nucleus"/>
    <property type="evidence" value="ECO:0007669"/>
    <property type="project" value="UniProtKB-SubCell"/>
</dbReference>
<evidence type="ECO:0000256" key="15">
    <source>
        <dbReference type="ARBA" id="ARBA00022801"/>
    </source>
</evidence>
<keyword evidence="18 28" id="KW-0647">Proteasome</keyword>
<evidence type="ECO:0000256" key="26">
    <source>
        <dbReference type="ARBA" id="ARBA00062366"/>
    </source>
</evidence>
<evidence type="ECO:0000256" key="9">
    <source>
        <dbReference type="ARBA" id="ARBA00021332"/>
    </source>
</evidence>
<dbReference type="GO" id="GO:0006511">
    <property type="term" value="P:ubiquitin-dependent protein catabolic process"/>
    <property type="evidence" value="ECO:0007669"/>
    <property type="project" value="InterPro"/>
</dbReference>
<evidence type="ECO:0000256" key="12">
    <source>
        <dbReference type="ARBA" id="ARBA00022694"/>
    </source>
</evidence>
<dbReference type="Gene3D" id="1.25.40.10">
    <property type="entry name" value="Tetratricopeptide repeat domain"/>
    <property type="match status" value="1"/>
</dbReference>
<dbReference type="Pfam" id="PF10584">
    <property type="entry name" value="Proteasome_A_N"/>
    <property type="match status" value="1"/>
</dbReference>
<dbReference type="InterPro" id="IPR000426">
    <property type="entry name" value="Proteasome_asu_N"/>
</dbReference>
<comment type="cofactor">
    <cofactor evidence="2">
        <name>Mg(2+)</name>
        <dbReference type="ChEBI" id="CHEBI:18420"/>
    </cofactor>
</comment>
<dbReference type="PROSITE" id="PS51475">
    <property type="entry name" value="PROTEASOME_ALPHA_2"/>
    <property type="match status" value="1"/>
</dbReference>
<keyword evidence="12" id="KW-0819">tRNA processing</keyword>
<dbReference type="Gene3D" id="3.40.50.11980">
    <property type="match status" value="1"/>
</dbReference>
<dbReference type="Pfam" id="PF16953">
    <property type="entry name" value="PRORP"/>
    <property type="match status" value="1"/>
</dbReference>
<dbReference type="GO" id="GO:0001682">
    <property type="term" value="P:tRNA 5'-leader removal"/>
    <property type="evidence" value="ECO:0007669"/>
    <property type="project" value="TreeGrafter"/>
</dbReference>
<dbReference type="CDD" id="cd18718">
    <property type="entry name" value="PIN_PRORP"/>
    <property type="match status" value="1"/>
</dbReference>
<feature type="region of interest" description="Disordered" evidence="29">
    <location>
        <begin position="1"/>
        <end position="36"/>
    </location>
</feature>
<evidence type="ECO:0000256" key="17">
    <source>
        <dbReference type="ARBA" id="ARBA00022842"/>
    </source>
</evidence>
<evidence type="ECO:0000256" key="14">
    <source>
        <dbReference type="ARBA" id="ARBA00022723"/>
    </source>
</evidence>
<dbReference type="Proteomes" id="UP001153269">
    <property type="component" value="Unassembled WGS sequence"/>
</dbReference>
<comment type="function">
    <text evidence="3">Component of the 20S core proteasome complex involved in the proteolytic degradation of most intracellular proteins. This complex plays numerous essential roles within the cell by associating with different regulatory particles. Associated with two 19S regulatory particles, forms the 26S proteasome and thus participates in the ATP-dependent degradation of ubiquitinated proteins. The 26S proteasome plays a key role in the maintenance of protein homeostasis by removing misfolded or damaged proteins that could impair cellular functions, and by removing proteins whose functions are no longer required. Associated with the PA200 or PA28, the 20S proteasome mediates ubiquitin-independent protein degradation. This type of proteolysis is required in several pathways including spermatogenesis (20S-PA200 complex) or generation of a subset of MHC class I-presented antigenic peptides (20S-PA28 complex).</text>
</comment>
<gene>
    <name evidence="31" type="ORF">PLEPLA_LOCUS672</name>
</gene>
<dbReference type="InterPro" id="IPR033495">
    <property type="entry name" value="MRPP3_PIN_dom"/>
</dbReference>
<comment type="caution">
    <text evidence="31">The sequence shown here is derived from an EMBL/GenBank/DDBJ whole genome shotgun (WGS) entry which is preliminary data.</text>
</comment>
<evidence type="ECO:0000256" key="11">
    <source>
        <dbReference type="ARBA" id="ARBA00022553"/>
    </source>
</evidence>
<keyword evidence="32" id="KW-1185">Reference proteome</keyword>
<keyword evidence="17" id="KW-0460">Magnesium</keyword>
<dbReference type="InterPro" id="IPR031595">
    <property type="entry name" value="PRORP_C"/>
</dbReference>
<evidence type="ECO:0000256" key="23">
    <source>
        <dbReference type="ARBA" id="ARBA00023242"/>
    </source>
</evidence>
<feature type="repeat" description="PPR" evidence="27">
    <location>
        <begin position="154"/>
        <end position="188"/>
    </location>
</feature>
<keyword evidence="15" id="KW-0378">Hydrolase</keyword>
<name>A0A9N7TH32_PLEPL</name>
<proteinExistence type="inferred from homology"/>
<evidence type="ECO:0000256" key="25">
    <source>
        <dbReference type="ARBA" id="ARBA00044559"/>
    </source>
</evidence>
<keyword evidence="23" id="KW-0539">Nucleus</keyword>
<dbReference type="PANTHER" id="PTHR13547">
    <property type="match status" value="1"/>
</dbReference>
<evidence type="ECO:0000256" key="27">
    <source>
        <dbReference type="PROSITE-ProRule" id="PRU00708"/>
    </source>
</evidence>
<keyword evidence="13" id="KW-0540">Nuclease</keyword>
<keyword evidence="11" id="KW-0597">Phosphoprotein</keyword>
<organism evidence="31 32">
    <name type="scientific">Pleuronectes platessa</name>
    <name type="common">European plaice</name>
    <dbReference type="NCBI Taxonomy" id="8262"/>
    <lineage>
        <taxon>Eukaryota</taxon>
        <taxon>Metazoa</taxon>
        <taxon>Chordata</taxon>
        <taxon>Craniata</taxon>
        <taxon>Vertebrata</taxon>
        <taxon>Euteleostomi</taxon>
        <taxon>Actinopterygii</taxon>
        <taxon>Neopterygii</taxon>
        <taxon>Teleostei</taxon>
        <taxon>Neoteleostei</taxon>
        <taxon>Acanthomorphata</taxon>
        <taxon>Carangaria</taxon>
        <taxon>Pleuronectiformes</taxon>
        <taxon>Pleuronectoidei</taxon>
        <taxon>Pleuronectidae</taxon>
        <taxon>Pleuronectes</taxon>
    </lineage>
</organism>
<evidence type="ECO:0000256" key="21">
    <source>
        <dbReference type="ARBA" id="ARBA00023128"/>
    </source>
</evidence>
<dbReference type="PROSITE" id="PS00388">
    <property type="entry name" value="PROTEASOME_ALPHA_1"/>
    <property type="match status" value="1"/>
</dbReference>
<evidence type="ECO:0000256" key="7">
    <source>
        <dbReference type="ARBA" id="ARBA00007626"/>
    </source>
</evidence>
<evidence type="ECO:0000259" key="30">
    <source>
        <dbReference type="PROSITE" id="PS00388"/>
    </source>
</evidence>
<comment type="subcellular location">
    <subcellularLocation>
        <location evidence="6">Cytoplasm</location>
    </subcellularLocation>
    <subcellularLocation>
        <location evidence="5">Mitochondrion</location>
    </subcellularLocation>
    <subcellularLocation>
        <location evidence="4">Nucleus</location>
    </subcellularLocation>
</comment>
<evidence type="ECO:0000256" key="8">
    <source>
        <dbReference type="ARBA" id="ARBA00012179"/>
    </source>
</evidence>
<evidence type="ECO:0000256" key="3">
    <source>
        <dbReference type="ARBA" id="ARBA00003876"/>
    </source>
</evidence>
<dbReference type="EC" id="3.1.26.5" evidence="8"/>
<dbReference type="PROSITE" id="PS51375">
    <property type="entry name" value="PPR"/>
    <property type="match status" value="1"/>
</dbReference>
<evidence type="ECO:0000256" key="29">
    <source>
        <dbReference type="SAM" id="MobiDB-lite"/>
    </source>
</evidence>
<comment type="catalytic activity">
    <reaction evidence="1">
        <text>Endonucleolytic cleavage of RNA, removing 5'-extranucleotides from tRNA precursor.</text>
        <dbReference type="EC" id="3.1.26.5"/>
    </reaction>
</comment>
<dbReference type="FunFam" id="1.25.40.10:FF:001403">
    <property type="entry name" value="Mitochondrial ribonuclease P protein 3-like Protein"/>
    <property type="match status" value="1"/>
</dbReference>
<evidence type="ECO:0000256" key="4">
    <source>
        <dbReference type="ARBA" id="ARBA00004123"/>
    </source>
</evidence>
<keyword evidence="10" id="KW-0963">Cytoplasm</keyword>
<dbReference type="Gene3D" id="3.60.20.10">
    <property type="entry name" value="Glutamine Phosphoribosylpyrophosphate, subunit 1, domain 1"/>
    <property type="match status" value="1"/>
</dbReference>
<protein>
    <recommendedName>
        <fullName evidence="24">Mitochondrial ribonuclease P catalytic subunit</fullName>
        <ecNumber evidence="8">3.1.26.5</ecNumber>
    </recommendedName>
    <alternativeName>
        <fullName evidence="25">Mitochondrial ribonuclease P protein 3</fullName>
    </alternativeName>
    <alternativeName>
        <fullName evidence="9">Proteasome subunit alpha type-6</fullName>
    </alternativeName>
</protein>
<comment type="similarity">
    <text evidence="7">Belongs to the PPR family. P subfamily.</text>
</comment>
<evidence type="ECO:0000256" key="22">
    <source>
        <dbReference type="ARBA" id="ARBA00023180"/>
    </source>
</evidence>
<dbReference type="InterPro" id="IPR023332">
    <property type="entry name" value="Proteasome_alpha-type"/>
</dbReference>
<accession>A0A9N7TH32</accession>
<dbReference type="EMBL" id="CADEAL010000029">
    <property type="protein sequence ID" value="CAB1412975.1"/>
    <property type="molecule type" value="Genomic_DNA"/>
</dbReference>
<dbReference type="PANTHER" id="PTHR13547:SF1">
    <property type="entry name" value="MITOCHONDRIAL RIBONUCLEASE P CATALYTIC SUBUNIT"/>
    <property type="match status" value="1"/>
</dbReference>
<dbReference type="Pfam" id="PF00227">
    <property type="entry name" value="Proteasome"/>
    <property type="match status" value="1"/>
</dbReference>
<dbReference type="GO" id="GO:0046872">
    <property type="term" value="F:metal ion binding"/>
    <property type="evidence" value="ECO:0007669"/>
    <property type="project" value="UniProtKB-KW"/>
</dbReference>
<dbReference type="FunFam" id="3.60.20.10:FF:000020">
    <property type="entry name" value="Proteasome subunit alpha type"/>
    <property type="match status" value="1"/>
</dbReference>
<evidence type="ECO:0000256" key="6">
    <source>
        <dbReference type="ARBA" id="ARBA00004496"/>
    </source>
</evidence>
<evidence type="ECO:0000256" key="28">
    <source>
        <dbReference type="PROSITE-ProRule" id="PRU00808"/>
    </source>
</evidence>
<evidence type="ECO:0000256" key="24">
    <source>
        <dbReference type="ARBA" id="ARBA00044536"/>
    </source>
</evidence>
<dbReference type="SMART" id="SM00948">
    <property type="entry name" value="Proteasome_A_N"/>
    <property type="match status" value="1"/>
</dbReference>
<keyword evidence="20" id="KW-0007">Acetylation</keyword>
<dbReference type="CDD" id="cd03754">
    <property type="entry name" value="proteasome_alpha_type_6"/>
    <property type="match status" value="1"/>
</dbReference>
<dbReference type="AlphaFoldDB" id="A0A9N7TH32"/>
<keyword evidence="21" id="KW-0496">Mitochondrion</keyword>
<evidence type="ECO:0000313" key="31">
    <source>
        <dbReference type="EMBL" id="CAB1412975.1"/>
    </source>
</evidence>
<evidence type="ECO:0000256" key="13">
    <source>
        <dbReference type="ARBA" id="ARBA00022722"/>
    </source>
</evidence>
<evidence type="ECO:0000256" key="18">
    <source>
        <dbReference type="ARBA" id="ARBA00022942"/>
    </source>
</evidence>
<evidence type="ECO:0000256" key="16">
    <source>
        <dbReference type="ARBA" id="ARBA00022833"/>
    </source>
</evidence>
<comment type="similarity">
    <text evidence="28">Belongs to the peptidase T1A family.</text>
</comment>
<dbReference type="InterPro" id="IPR011990">
    <property type="entry name" value="TPR-like_helical_dom_sf"/>
</dbReference>
<evidence type="ECO:0000256" key="20">
    <source>
        <dbReference type="ARBA" id="ARBA00022990"/>
    </source>
</evidence>
<keyword evidence="22" id="KW-0325">Glycoprotein</keyword>
<comment type="subunit">
    <text evidence="26">The 26S proteasome consists of a 20S proteasome core and two 19S regulatory subunits. The 20S proteasome core is a barrel-shaped complex made of 28 subunits that are arranged in four stacked rings. The two outer rings are each formed by seven alpha subunits, and the two inner rings are formed by seven beta subunits. The proteolytic activity is exerted by three beta-subunits PSMB5, PSMB6 and PSMB7. Interacts with ALKBH4.</text>
</comment>
<keyword evidence="19" id="KW-0809">Transit peptide</keyword>
<dbReference type="InterPro" id="IPR001353">
    <property type="entry name" value="Proteasome_sua/b"/>
</dbReference>
<evidence type="ECO:0000256" key="1">
    <source>
        <dbReference type="ARBA" id="ARBA00000928"/>
    </source>
</evidence>
<feature type="domain" description="Proteasome alpha-type subunits" evidence="30">
    <location>
        <begin position="516"/>
        <end position="538"/>
    </location>
</feature>
<evidence type="ECO:0000313" key="32">
    <source>
        <dbReference type="Proteomes" id="UP001153269"/>
    </source>
</evidence>
<sequence length="753" mass="85012">MLKRKAALSSEEPEEEPEGRAPRAGKVQPPDRPLSPAEWKKLKESLGNWQRFDIKMIRVLFNSGAELGIAKSLLTFEAMENGTLSYELLLQYLSLCVKGGHDDEVFDVYDIMRGNFPSLETGATSLFIKSFSRTPRWREALSILHDVKKVFTPSPRNYGDVIAAAMLHGDMTTAWALYDELIEKGLSPHQETWEALFKGVGNNKEVEEEVMPQSEHEERLLGILLSMRNDQIYPQSSLASSIKTWFKSLTGQKWTGSWTSANPKGLCRCCGSELESIQLTTEEYQQLKDRVMTDIIQGRDVFNKTTPEELESFKAFVKRKPAFDVVVDGLNIANVNKDKSKQSATLLAVVSELERQGLSILVLGRKHMLQPSRSWDRHNMRLIQQKAHCFFTDNISEDDPFLLYAALHSGNHCRFVSRDLMRDHKACLPDGATRRLFFKWQRGHQMVVDGCVPEGKRVRFQSIPSYDTIVQTLGDSWHIPFDSTEDRTTYEIQSQSSAVCLCLFSPSCLVGSSAGFDRHITIFSPEGRLYQVEYAFKAINQGGLTSVAVRGKDCVVIVTQKKVPDKLLDASTVTHLYKITNNIGCVMTGMTADSRSQVQRARYEAANWMYKYGYEIPVDMLCKRMADISQVYTQNAEMRPLGCCMIVVGLDDELGPQLYKCDPAGYYCGFKATATGVKQTEATSFLEKKVKKKLDWTYEQTIETAISCMSTVLSIDFKPSELEVGVVTTKEQKFKILSESEIDVHLVALSERE</sequence>
<evidence type="ECO:0000256" key="5">
    <source>
        <dbReference type="ARBA" id="ARBA00004173"/>
    </source>
</evidence>
<dbReference type="GO" id="GO:0030678">
    <property type="term" value="C:mitochondrial ribonuclease P complex"/>
    <property type="evidence" value="ECO:0007669"/>
    <property type="project" value="TreeGrafter"/>
</dbReference>
<dbReference type="SUPFAM" id="SSF56235">
    <property type="entry name" value="N-terminal nucleophile aminohydrolases (Ntn hydrolases)"/>
    <property type="match status" value="1"/>
</dbReference>